<dbReference type="EMBL" id="LLZS01000003">
    <property type="protein sequence ID" value="KUR72672.1"/>
    <property type="molecule type" value="Genomic_DNA"/>
</dbReference>
<sequence>MSQIGQFTRTPSGFVGRLHTLTLDAEIAILTENPSDCENAPDYRVRLGGDDGPEIGAGWNRTGERAGAFIALVIDDPSFAQTIRPNLFCDDDTGHAWSLRWSRLARREGRD</sequence>
<dbReference type="InterPro" id="IPR007948">
    <property type="entry name" value="DUF736"/>
</dbReference>
<protein>
    <recommendedName>
        <fullName evidence="3">DUF736 domain-containing protein</fullName>
    </recommendedName>
</protein>
<evidence type="ECO:0008006" key="3">
    <source>
        <dbReference type="Google" id="ProtNLM"/>
    </source>
</evidence>
<dbReference type="RefSeq" id="WP_067907065.1">
    <property type="nucleotide sequence ID" value="NZ_KQ954244.1"/>
</dbReference>
<dbReference type="Proteomes" id="UP000058012">
    <property type="component" value="Unassembled WGS sequence"/>
</dbReference>
<proteinExistence type="predicted"/>
<evidence type="ECO:0000313" key="1">
    <source>
        <dbReference type="EMBL" id="KUR72672.1"/>
    </source>
</evidence>
<dbReference type="AlphaFoldDB" id="A0A117UXI7"/>
<comment type="caution">
    <text evidence="1">The sequence shown here is derived from an EMBL/GenBank/DDBJ whole genome shotgun (WGS) entry which is preliminary data.</text>
</comment>
<reference evidence="1 2" key="1">
    <citation type="submission" date="2015-10" db="EMBL/GenBank/DDBJ databases">
        <title>Draft genome sequence of Novosphingobium fuchskuhlense DSM 25065 isolated from a surface water sample of the southwest basin of Lake Grosse Fuchskuhle.</title>
        <authorList>
            <person name="Ruckert C."/>
            <person name="Winkler A."/>
            <person name="Glaeser J."/>
            <person name="Grossart H.-P."/>
            <person name="Kalinowski J."/>
            <person name="Glaeser S."/>
        </authorList>
    </citation>
    <scope>NUCLEOTIDE SEQUENCE [LARGE SCALE GENOMIC DNA]</scope>
    <source>
        <strain evidence="1 2">FNE08-7</strain>
    </source>
</reference>
<organism evidence="1 2">
    <name type="scientific">Novosphingobium fuchskuhlense</name>
    <dbReference type="NCBI Taxonomy" id="1117702"/>
    <lineage>
        <taxon>Bacteria</taxon>
        <taxon>Pseudomonadati</taxon>
        <taxon>Pseudomonadota</taxon>
        <taxon>Alphaproteobacteria</taxon>
        <taxon>Sphingomonadales</taxon>
        <taxon>Sphingomonadaceae</taxon>
        <taxon>Novosphingobium</taxon>
    </lineage>
</organism>
<keyword evidence="2" id="KW-1185">Reference proteome</keyword>
<dbReference type="STRING" id="1117702.AQZ52_05385"/>
<evidence type="ECO:0000313" key="2">
    <source>
        <dbReference type="Proteomes" id="UP000058012"/>
    </source>
</evidence>
<name>A0A117UXI7_9SPHN</name>
<dbReference type="OrthoDB" id="9811595at2"/>
<dbReference type="Pfam" id="PF05284">
    <property type="entry name" value="DUF736"/>
    <property type="match status" value="1"/>
</dbReference>
<gene>
    <name evidence="1" type="ORF">AQZ52_05385</name>
</gene>
<accession>A0A117UXI7</accession>